<organism evidence="3">
    <name type="scientific">Eremomyces bilateralis CBS 781.70</name>
    <dbReference type="NCBI Taxonomy" id="1392243"/>
    <lineage>
        <taxon>Eukaryota</taxon>
        <taxon>Fungi</taxon>
        <taxon>Dikarya</taxon>
        <taxon>Ascomycota</taxon>
        <taxon>Pezizomycotina</taxon>
        <taxon>Dothideomycetes</taxon>
        <taxon>Dothideomycetes incertae sedis</taxon>
        <taxon>Eremomycetales</taxon>
        <taxon>Eremomycetaceae</taxon>
        <taxon>Eremomyces</taxon>
    </lineage>
</organism>
<reference evidence="3 5" key="1">
    <citation type="submission" date="2020-01" db="EMBL/GenBank/DDBJ databases">
        <authorList>
            <consortium name="DOE Joint Genome Institute"/>
            <person name="Haridas S."/>
            <person name="Albert R."/>
            <person name="Binder M."/>
            <person name="Bloem J."/>
            <person name="Labutti K."/>
            <person name="Salamov A."/>
            <person name="Andreopoulos B."/>
            <person name="Baker S.E."/>
            <person name="Barry K."/>
            <person name="Bills G."/>
            <person name="Bluhm B.H."/>
            <person name="Cannon C."/>
            <person name="Castanera R."/>
            <person name="Culley D.E."/>
            <person name="Daum C."/>
            <person name="Ezra D."/>
            <person name="Gonzalez J.B."/>
            <person name="Henrissat B."/>
            <person name="Kuo A."/>
            <person name="Liang C."/>
            <person name="Lipzen A."/>
            <person name="Lutzoni F."/>
            <person name="Magnuson J."/>
            <person name="Mondo S."/>
            <person name="Nolan M."/>
            <person name="Ohm R."/>
            <person name="Pangilinan J."/>
            <person name="Park H.-J."/>
            <person name="Ramirez L."/>
            <person name="Alfaro M."/>
            <person name="Sun H."/>
            <person name="Tritt A."/>
            <person name="Yoshinaga Y."/>
            <person name="Zwiers L.-H."/>
            <person name="Turgeon B.G."/>
            <person name="Goodwin S.B."/>
            <person name="Spatafora J.W."/>
            <person name="Crous P.W."/>
            <person name="Grigoriev I.V."/>
        </authorList>
    </citation>
    <scope>NUCLEOTIDE SEQUENCE</scope>
    <source>
        <strain evidence="3 5">CBS 781.70</strain>
    </source>
</reference>
<dbReference type="Proteomes" id="UP000504638">
    <property type="component" value="Unplaced"/>
</dbReference>
<dbReference type="Pfam" id="PF11595">
    <property type="entry name" value="DUF3245"/>
    <property type="match status" value="1"/>
</dbReference>
<feature type="compositionally biased region" description="Polar residues" evidence="1">
    <location>
        <begin position="133"/>
        <end position="142"/>
    </location>
</feature>
<reference evidence="5" key="2">
    <citation type="submission" date="2020-04" db="EMBL/GenBank/DDBJ databases">
        <authorList>
            <consortium name="NCBI Genome Project"/>
        </authorList>
    </citation>
    <scope>NUCLEOTIDE SEQUENCE</scope>
    <source>
        <strain evidence="5">CBS 781.70</strain>
    </source>
</reference>
<dbReference type="InterPro" id="IPR021641">
    <property type="entry name" value="DUF3245"/>
</dbReference>
<dbReference type="RefSeq" id="XP_033534419.1">
    <property type="nucleotide sequence ID" value="XM_033675241.1"/>
</dbReference>
<protein>
    <submittedName>
        <fullName evidence="3 5">Uncharacterized protein</fullName>
    </submittedName>
</protein>
<gene>
    <name evidence="3 5" type="ORF">P152DRAFT_326192</name>
</gene>
<dbReference type="OrthoDB" id="3438340at2759"/>
<evidence type="ECO:0000256" key="1">
    <source>
        <dbReference type="SAM" id="MobiDB-lite"/>
    </source>
</evidence>
<reference evidence="5" key="3">
    <citation type="submission" date="2025-04" db="UniProtKB">
        <authorList>
            <consortium name="RefSeq"/>
        </authorList>
    </citation>
    <scope>IDENTIFICATION</scope>
    <source>
        <strain evidence="5">CBS 781.70</strain>
    </source>
</reference>
<feature type="chain" id="PRO_5044631804" evidence="2">
    <location>
        <begin position="22"/>
        <end position="253"/>
    </location>
</feature>
<dbReference type="GeneID" id="54415811"/>
<evidence type="ECO:0000313" key="3">
    <source>
        <dbReference type="EMBL" id="KAF1812788.1"/>
    </source>
</evidence>
<dbReference type="AlphaFoldDB" id="A0A6G1G442"/>
<evidence type="ECO:0000313" key="5">
    <source>
        <dbReference type="RefSeq" id="XP_033534419.1"/>
    </source>
</evidence>
<name>A0A6G1G442_9PEZI</name>
<feature type="region of interest" description="Disordered" evidence="1">
    <location>
        <begin position="74"/>
        <end position="116"/>
    </location>
</feature>
<feature type="compositionally biased region" description="Basic residues" evidence="1">
    <location>
        <begin position="170"/>
        <end position="179"/>
    </location>
</feature>
<sequence length="253" mass="27527">MIKWGTFTAVLFGICMYNIRSTNIACKPPNGHYSRFKMSKPPSEADIIFNKVNVALAKQQRLVSSWLPAPTPAELAKRKTEEELEKEDHELFKSTPELLGVGAKIPDDDGKGWSSRTSTDLLRRKLLGKSAKAPSSSLQATKSQHKGLPLKHTATQDESDTDEGRTAHFSSKRTRKGTGHGHGSTEAADSVASAKKEGSDADDTAADGETAPVPTVNRPKRKANTFLDDMLEEKAKKRKKNKKNKGNAAAEGS</sequence>
<keyword evidence="4" id="KW-1185">Reference proteome</keyword>
<evidence type="ECO:0000313" key="4">
    <source>
        <dbReference type="Proteomes" id="UP000504638"/>
    </source>
</evidence>
<evidence type="ECO:0000256" key="2">
    <source>
        <dbReference type="SAM" id="SignalP"/>
    </source>
</evidence>
<feature type="compositionally biased region" description="Basic and acidic residues" evidence="1">
    <location>
        <begin position="75"/>
        <end position="92"/>
    </location>
</feature>
<keyword evidence="2" id="KW-0732">Signal</keyword>
<feature type="signal peptide" evidence="2">
    <location>
        <begin position="1"/>
        <end position="21"/>
    </location>
</feature>
<feature type="region of interest" description="Disordered" evidence="1">
    <location>
        <begin position="129"/>
        <end position="253"/>
    </location>
</feature>
<proteinExistence type="predicted"/>
<accession>A0A6G1G442</accession>
<dbReference type="EMBL" id="ML975156">
    <property type="protein sequence ID" value="KAF1812788.1"/>
    <property type="molecule type" value="Genomic_DNA"/>
</dbReference>
<feature type="compositionally biased region" description="Basic residues" evidence="1">
    <location>
        <begin position="236"/>
        <end position="245"/>
    </location>
</feature>